<dbReference type="InterPro" id="IPR003386">
    <property type="entry name" value="LACT/PDAT_acylTrfase"/>
</dbReference>
<gene>
    <name evidence="3" type="ORF">A3A26_01900</name>
</gene>
<dbReference type="Gene3D" id="3.40.50.1820">
    <property type="entry name" value="alpha/beta hydrolase"/>
    <property type="match status" value="1"/>
</dbReference>
<dbReference type="InterPro" id="IPR029058">
    <property type="entry name" value="AB_hydrolase_fold"/>
</dbReference>
<feature type="compositionally biased region" description="Acidic residues" evidence="1">
    <location>
        <begin position="187"/>
        <end position="199"/>
    </location>
</feature>
<evidence type="ECO:0000313" key="3">
    <source>
        <dbReference type="EMBL" id="OHB05320.1"/>
    </source>
</evidence>
<comment type="caution">
    <text evidence="3">The sequence shown here is derived from an EMBL/GenBank/DDBJ whole genome shotgun (WGS) entry which is preliminary data.</text>
</comment>
<dbReference type="EMBL" id="MHWG01000020">
    <property type="protein sequence ID" value="OHB05320.1"/>
    <property type="molecule type" value="Genomic_DNA"/>
</dbReference>
<feature type="region of interest" description="Disordered" evidence="1">
    <location>
        <begin position="765"/>
        <end position="803"/>
    </location>
</feature>
<protein>
    <recommendedName>
        <fullName evidence="5">DUF676 domain-containing protein</fullName>
    </recommendedName>
</protein>
<dbReference type="GO" id="GO:0006629">
    <property type="term" value="P:lipid metabolic process"/>
    <property type="evidence" value="ECO:0007669"/>
    <property type="project" value="InterPro"/>
</dbReference>
<name>A0A1G2U8I8_9BACT</name>
<proteinExistence type="predicted"/>
<reference evidence="3 4" key="1">
    <citation type="journal article" date="2016" name="Nat. Commun.">
        <title>Thousands of microbial genomes shed light on interconnected biogeochemical processes in an aquifer system.</title>
        <authorList>
            <person name="Anantharaman K."/>
            <person name="Brown C.T."/>
            <person name="Hug L.A."/>
            <person name="Sharon I."/>
            <person name="Castelle C.J."/>
            <person name="Probst A.J."/>
            <person name="Thomas B.C."/>
            <person name="Singh A."/>
            <person name="Wilkins M.J."/>
            <person name="Karaoz U."/>
            <person name="Brodie E.L."/>
            <person name="Williams K.H."/>
            <person name="Hubbard S.S."/>
            <person name="Banfield J.F."/>
        </authorList>
    </citation>
    <scope>NUCLEOTIDE SEQUENCE [LARGE SCALE GENOMIC DNA]</scope>
</reference>
<dbReference type="SUPFAM" id="SSF53474">
    <property type="entry name" value="alpha/beta-Hydrolases"/>
    <property type="match status" value="1"/>
</dbReference>
<feature type="region of interest" description="Disordered" evidence="1">
    <location>
        <begin position="721"/>
        <end position="742"/>
    </location>
</feature>
<feature type="signal peptide" evidence="2">
    <location>
        <begin position="1"/>
        <end position="23"/>
    </location>
</feature>
<dbReference type="Proteomes" id="UP000177068">
    <property type="component" value="Unassembled WGS sequence"/>
</dbReference>
<feature type="chain" id="PRO_5009584685" description="DUF676 domain-containing protein" evidence="2">
    <location>
        <begin position="24"/>
        <end position="833"/>
    </location>
</feature>
<accession>A0A1G2U8I8</accession>
<sequence>MRKLFLFLIVFDLFFNSTGLAFAEVVSPYEIDFKSRALFADSTSTAEYYGLENYATEYVGGHLRITFTYTHLDNQFTSYPPFIHLTNSDPRSATTSAVVRSQSVIHRFGWDDPTDWYSYDIQFDATGYTVTAKQAASTTIATNRFDNPNATSTDWAALANGYPRQDPITDYSMAFEPVPVYSATPPAEEEEESPPEEEPATATTTPVIIVPGIMGSKLLEDNVADDLVWLNTIEIVVSISDIFLDVLKMNSDGSPTNESIIAGDVIRSLNGTDYFQGLSDKLNSSGYALNSDLFENSYDWRLDISRTASDVETAAILSLKEKIEEIKIQRGVDKVNLVAHSMGGLLVKKYLKDYGGDSVEKFIDIGTPHTGSPLAYKILMYGDNLGVSKFFGLVNINANRIKEISQNMPAVYQLLPSREYFDDTDIDYSYYVLDATEGNDRLTYEETNTYLNASGRNGSLVTRADEFHQEIDNLNPADYGVETYNFVGCGTPTIGQFYILEDGEHPIYNIKMINGDGTVPLKSAEALTASSTYYVRSAQHATMPSTSGVKDLIAEILNSTSTDPLDISAYSNIRTDSAGCTIPDGKIVSFHSPIDLHIYDSSGNHTGPDENGDIENEILGVVYEMIDGNKFAYLPTGTNYIIKGNATDAGTFDVRIQEIVGGEVTTTTVFADLPLTSVTQAQFSISTSTPAQIELDSNNDGTYESSGSITTEVAGILEGTGKVATPSDSPLAGGEESVSTTSSRPMVTFATQLFVPEMATTTVSTDSITSTNSPEVTPVIQITPPAPPRQVEENIATSSPPEQSQNTAIVYKSFTNKVSSAIKKFWFWIKSKL</sequence>
<dbReference type="Pfam" id="PF02450">
    <property type="entry name" value="LCAT"/>
    <property type="match status" value="1"/>
</dbReference>
<dbReference type="AlphaFoldDB" id="A0A1G2U8I8"/>
<evidence type="ECO:0000256" key="2">
    <source>
        <dbReference type="SAM" id="SignalP"/>
    </source>
</evidence>
<evidence type="ECO:0000256" key="1">
    <source>
        <dbReference type="SAM" id="MobiDB-lite"/>
    </source>
</evidence>
<feature type="region of interest" description="Disordered" evidence="1">
    <location>
        <begin position="183"/>
        <end position="204"/>
    </location>
</feature>
<evidence type="ECO:0000313" key="4">
    <source>
        <dbReference type="Proteomes" id="UP000177068"/>
    </source>
</evidence>
<evidence type="ECO:0008006" key="5">
    <source>
        <dbReference type="Google" id="ProtNLM"/>
    </source>
</evidence>
<keyword evidence="2" id="KW-0732">Signal</keyword>
<organism evidence="3 4">
    <name type="scientific">Candidatus Zambryskibacteria bacterium RIFCSPLOWO2_01_FULL_47_14</name>
    <dbReference type="NCBI Taxonomy" id="1802763"/>
    <lineage>
        <taxon>Bacteria</taxon>
        <taxon>Candidatus Zambryskiibacteriota</taxon>
    </lineage>
</organism>
<dbReference type="PANTHER" id="PTHR11440">
    <property type="entry name" value="LECITHIN-CHOLESTEROL ACYLTRANSFERASE-RELATED"/>
    <property type="match status" value="1"/>
</dbReference>
<dbReference type="GO" id="GO:0008374">
    <property type="term" value="F:O-acyltransferase activity"/>
    <property type="evidence" value="ECO:0007669"/>
    <property type="project" value="InterPro"/>
</dbReference>